<keyword evidence="2" id="KW-0328">Glycosyltransferase</keyword>
<dbReference type="Proteomes" id="UP001497516">
    <property type="component" value="Chromosome 5"/>
</dbReference>
<proteinExistence type="predicted"/>
<comment type="subcellular location">
    <subcellularLocation>
        <location evidence="1">Membrane</location>
        <topology evidence="1">Single-pass type II membrane protein</topology>
    </subcellularLocation>
</comment>
<dbReference type="GO" id="GO:0016757">
    <property type="term" value="F:glycosyltransferase activity"/>
    <property type="evidence" value="ECO:0007669"/>
    <property type="project" value="UniProtKB-KW"/>
</dbReference>
<dbReference type="PANTHER" id="PTHR31042:SF108">
    <property type="entry name" value="CORE-2_I-BRANCHING BETA-1,6-N-ACETYLGLUCOSAMINYLTRANSFERASE FAMILY PROTEIN"/>
    <property type="match status" value="1"/>
</dbReference>
<keyword evidence="4" id="KW-0472">Membrane</keyword>
<keyword evidence="5" id="KW-0325">Glycoprotein</keyword>
<dbReference type="InterPro" id="IPR003406">
    <property type="entry name" value="Glyco_trans_14"/>
</dbReference>
<accession>A0AAV2F0K9</accession>
<dbReference type="PANTHER" id="PTHR31042">
    <property type="entry name" value="CORE-2/I-BRANCHING BETA-1,6-N-ACETYLGLUCOSAMINYLTRANSFERASE FAMILY PROTEIN-RELATED"/>
    <property type="match status" value="1"/>
</dbReference>
<dbReference type="EMBL" id="OZ034818">
    <property type="protein sequence ID" value="CAL1391100.1"/>
    <property type="molecule type" value="Genomic_DNA"/>
</dbReference>
<dbReference type="InterPro" id="IPR044174">
    <property type="entry name" value="BC10-like"/>
</dbReference>
<evidence type="ECO:0000256" key="6">
    <source>
        <dbReference type="SAM" id="SignalP"/>
    </source>
</evidence>
<evidence type="ECO:0000256" key="1">
    <source>
        <dbReference type="ARBA" id="ARBA00004606"/>
    </source>
</evidence>
<evidence type="ECO:0000313" key="7">
    <source>
        <dbReference type="EMBL" id="CAL1391100.1"/>
    </source>
</evidence>
<organism evidence="7 8">
    <name type="scientific">Linum trigynum</name>
    <dbReference type="NCBI Taxonomy" id="586398"/>
    <lineage>
        <taxon>Eukaryota</taxon>
        <taxon>Viridiplantae</taxon>
        <taxon>Streptophyta</taxon>
        <taxon>Embryophyta</taxon>
        <taxon>Tracheophyta</taxon>
        <taxon>Spermatophyta</taxon>
        <taxon>Magnoliopsida</taxon>
        <taxon>eudicotyledons</taxon>
        <taxon>Gunneridae</taxon>
        <taxon>Pentapetalae</taxon>
        <taxon>rosids</taxon>
        <taxon>fabids</taxon>
        <taxon>Malpighiales</taxon>
        <taxon>Linaceae</taxon>
        <taxon>Linum</taxon>
    </lineage>
</organism>
<dbReference type="GO" id="GO:0016020">
    <property type="term" value="C:membrane"/>
    <property type="evidence" value="ECO:0007669"/>
    <property type="project" value="UniProtKB-SubCell"/>
</dbReference>
<keyword evidence="6" id="KW-0732">Signal</keyword>
<name>A0AAV2F0K9_9ROSI</name>
<keyword evidence="8" id="KW-1185">Reference proteome</keyword>
<protein>
    <submittedName>
        <fullName evidence="7">Uncharacterized protein</fullName>
    </submittedName>
</protein>
<keyword evidence="3" id="KW-0808">Transferase</keyword>
<feature type="chain" id="PRO_5043965546" evidence="6">
    <location>
        <begin position="30"/>
        <end position="189"/>
    </location>
</feature>
<evidence type="ECO:0000313" key="8">
    <source>
        <dbReference type="Proteomes" id="UP001497516"/>
    </source>
</evidence>
<reference evidence="7 8" key="1">
    <citation type="submission" date="2024-04" db="EMBL/GenBank/DDBJ databases">
        <authorList>
            <person name="Fracassetti M."/>
        </authorList>
    </citation>
    <scope>NUCLEOTIDE SEQUENCE [LARGE SCALE GENOMIC DNA]</scope>
</reference>
<feature type="signal peptide" evidence="6">
    <location>
        <begin position="1"/>
        <end position="29"/>
    </location>
</feature>
<evidence type="ECO:0000256" key="2">
    <source>
        <dbReference type="ARBA" id="ARBA00022676"/>
    </source>
</evidence>
<evidence type="ECO:0000256" key="5">
    <source>
        <dbReference type="ARBA" id="ARBA00023180"/>
    </source>
</evidence>
<dbReference type="Pfam" id="PF02485">
    <property type="entry name" value="Branch"/>
    <property type="match status" value="1"/>
</dbReference>
<sequence>MSSSSPIVYSISLLLSLALIFIFAPEILPSQNPFSSPHDDLDDLALFNKALRSVHGDSRGGHRRLRISRLATKNPTTKIAARGENAMMPEVPFDKFRVGSQFFVLAKRHALLVLSDRKLWRKFRLQCLNLDSCYPEEHYFPTLLSMADPKGCSKFTLTNVNWTGSWDGHPYTYEAPEISAGLIRRLIRA</sequence>
<gene>
    <name evidence="7" type="ORF">LTRI10_LOCUS31846</name>
</gene>
<evidence type="ECO:0000256" key="4">
    <source>
        <dbReference type="ARBA" id="ARBA00023136"/>
    </source>
</evidence>
<dbReference type="AlphaFoldDB" id="A0AAV2F0K9"/>
<evidence type="ECO:0000256" key="3">
    <source>
        <dbReference type="ARBA" id="ARBA00022679"/>
    </source>
</evidence>